<evidence type="ECO:0000256" key="1">
    <source>
        <dbReference type="SAM" id="MobiDB-lite"/>
    </source>
</evidence>
<feature type="region of interest" description="Disordered" evidence="1">
    <location>
        <begin position="1"/>
        <end position="121"/>
    </location>
</feature>
<feature type="compositionally biased region" description="Low complexity" evidence="1">
    <location>
        <begin position="58"/>
        <end position="70"/>
    </location>
</feature>
<name>A0AAD9DJX5_9STRA</name>
<gene>
    <name evidence="2" type="ORF">QTG54_000107</name>
</gene>
<evidence type="ECO:0000313" key="2">
    <source>
        <dbReference type="EMBL" id="KAK1748168.1"/>
    </source>
</evidence>
<reference evidence="2" key="1">
    <citation type="submission" date="2023-06" db="EMBL/GenBank/DDBJ databases">
        <title>Survivors Of The Sea: Transcriptome response of Skeletonema marinoi to long-term dormancy.</title>
        <authorList>
            <person name="Pinder M.I.M."/>
            <person name="Kourtchenko O."/>
            <person name="Robertson E.K."/>
            <person name="Larsson T."/>
            <person name="Maumus F."/>
            <person name="Osuna-Cruz C.M."/>
            <person name="Vancaester E."/>
            <person name="Stenow R."/>
            <person name="Vandepoele K."/>
            <person name="Ploug H."/>
            <person name="Bruchert V."/>
            <person name="Godhe A."/>
            <person name="Topel M."/>
        </authorList>
    </citation>
    <scope>NUCLEOTIDE SEQUENCE</scope>
    <source>
        <strain evidence="2">R05AC</strain>
    </source>
</reference>
<comment type="caution">
    <text evidence="2">The sequence shown here is derived from an EMBL/GenBank/DDBJ whole genome shotgun (WGS) entry which is preliminary data.</text>
</comment>
<dbReference type="Proteomes" id="UP001224775">
    <property type="component" value="Unassembled WGS sequence"/>
</dbReference>
<dbReference type="AlphaFoldDB" id="A0AAD9DJX5"/>
<protein>
    <submittedName>
        <fullName evidence="2">Uncharacterized protein</fullName>
    </submittedName>
</protein>
<proteinExistence type="predicted"/>
<dbReference type="EMBL" id="JATAAI010000001">
    <property type="protein sequence ID" value="KAK1748168.1"/>
    <property type="molecule type" value="Genomic_DNA"/>
</dbReference>
<keyword evidence="3" id="KW-1185">Reference proteome</keyword>
<feature type="compositionally biased region" description="Polar residues" evidence="1">
    <location>
        <begin position="34"/>
        <end position="43"/>
    </location>
</feature>
<organism evidence="2 3">
    <name type="scientific">Skeletonema marinoi</name>
    <dbReference type="NCBI Taxonomy" id="267567"/>
    <lineage>
        <taxon>Eukaryota</taxon>
        <taxon>Sar</taxon>
        <taxon>Stramenopiles</taxon>
        <taxon>Ochrophyta</taxon>
        <taxon>Bacillariophyta</taxon>
        <taxon>Coscinodiscophyceae</taxon>
        <taxon>Thalassiosirophycidae</taxon>
        <taxon>Thalassiosirales</taxon>
        <taxon>Skeletonemataceae</taxon>
        <taxon>Skeletonema</taxon>
        <taxon>Skeletonema marinoi-dohrnii complex</taxon>
    </lineage>
</organism>
<sequence length="121" mass="13272">MVDDNDRKGAKRQKLLSEQRSAYEEDMAGINAALNEQPQTSSAAADGEEKNENSGDTQQHQQQQQQQQGGHESDDEEGGNWLKNFTPHHTRVGENFQVTDLPTPSATTSHSTSAAVIVPKQ</sequence>
<evidence type="ECO:0000313" key="3">
    <source>
        <dbReference type="Proteomes" id="UP001224775"/>
    </source>
</evidence>
<feature type="compositionally biased region" description="Low complexity" evidence="1">
    <location>
        <begin position="102"/>
        <end position="115"/>
    </location>
</feature>
<accession>A0AAD9DJX5</accession>